<dbReference type="PATRIC" id="fig|1408103.3.peg.1196"/>
<dbReference type="OrthoDB" id="4333at2"/>
<reference evidence="3 4" key="1">
    <citation type="submission" date="2015-04" db="EMBL/GenBank/DDBJ databases">
        <title>Taxonomic description and genome sequence of Bacillus campisalis sp. nov., a novel member of the genus Bacillus isolated from solar saltern.</title>
        <authorList>
            <person name="Mathan Kumar R."/>
            <person name="Kaur G."/>
            <person name="Kumar A."/>
            <person name="Singh N.K."/>
            <person name="Kaur N."/>
            <person name="Kumar N."/>
            <person name="Mayilraj S."/>
        </authorList>
    </citation>
    <scope>NUCLEOTIDE SEQUENCE [LARGE SCALE GENOMIC DNA]</scope>
    <source>
        <strain evidence="3 4">SA2-6</strain>
    </source>
</reference>
<evidence type="ECO:0000313" key="3">
    <source>
        <dbReference type="EMBL" id="KKK39191.1"/>
    </source>
</evidence>
<dbReference type="Proteomes" id="UP000034166">
    <property type="component" value="Unassembled WGS sequence"/>
</dbReference>
<accession>A0A0M2SZS0</accession>
<dbReference type="GO" id="GO:0050661">
    <property type="term" value="F:NADP binding"/>
    <property type="evidence" value="ECO:0007669"/>
    <property type="project" value="InterPro"/>
</dbReference>
<dbReference type="Gene3D" id="1.10.1040.10">
    <property type="entry name" value="N-(1-d-carboxylethyl)-l-norvaline Dehydrogenase, domain 2"/>
    <property type="match status" value="1"/>
</dbReference>
<gene>
    <name evidence="3" type="ORF">WQ57_05335</name>
</gene>
<evidence type="ECO:0000259" key="2">
    <source>
        <dbReference type="Pfam" id="PF09130"/>
    </source>
</evidence>
<dbReference type="SUPFAM" id="SSF48179">
    <property type="entry name" value="6-phosphogluconate dehydrogenase C-terminal domain-like"/>
    <property type="match status" value="1"/>
</dbReference>
<dbReference type="RefSeq" id="WP_046522682.1">
    <property type="nucleotide sequence ID" value="NZ_LAYY01000004.1"/>
</dbReference>
<dbReference type="InterPro" id="IPR036291">
    <property type="entry name" value="NAD(P)-bd_dom_sf"/>
</dbReference>
<feature type="domain" description="6-phosphogluconate dehydrogenase NADP-binding" evidence="1">
    <location>
        <begin position="3"/>
        <end position="126"/>
    </location>
</feature>
<dbReference type="PANTHER" id="PTHR43580">
    <property type="entry name" value="OXIDOREDUCTASE GLYR1-RELATED"/>
    <property type="match status" value="1"/>
</dbReference>
<dbReference type="InterPro" id="IPR006115">
    <property type="entry name" value="6PGDH_NADP-bd"/>
</dbReference>
<keyword evidence="4" id="KW-1185">Reference proteome</keyword>
<comment type="caution">
    <text evidence="3">The sequence shown here is derived from an EMBL/GenBank/DDBJ whole genome shotgun (WGS) entry which is preliminary data.</text>
</comment>
<evidence type="ECO:0000259" key="1">
    <source>
        <dbReference type="Pfam" id="PF03446"/>
    </source>
</evidence>
<dbReference type="InterPro" id="IPR008927">
    <property type="entry name" value="6-PGluconate_DH-like_C_sf"/>
</dbReference>
<dbReference type="PANTHER" id="PTHR43580:SF2">
    <property type="entry name" value="CYTOKINE-LIKE NUCLEAR FACTOR N-PAC"/>
    <property type="match status" value="1"/>
</dbReference>
<evidence type="ECO:0000313" key="4">
    <source>
        <dbReference type="Proteomes" id="UP000034166"/>
    </source>
</evidence>
<feature type="domain" description="Phosphogluconate dehydrogenase NAD-binding putative C-terminal" evidence="2">
    <location>
        <begin position="193"/>
        <end position="263"/>
    </location>
</feature>
<sequence>MHLGFIGFGEAAFELASGLKLQGLDNMTGYDPLWNMPAYRELIAIRSNKAGVTLVQTSKEVLEQSDLVIVAVPADKALEVSKQLKPYMEKGKIYIDVSASSPDIKKQMAAIIQQAGGRFVDGAMMGPLPVYKHEVPILASGDGADTFIEMMQPFGMKISKVSDVPGEATAVKLIRSIYMKGIAGLYVELLEAAHEFNVESLVIDSLSETINGRTFEETMNRLVTGTALHAVRRSVELGGTIAMLESVNIDSSMSKAAKEKIERLASLNVKEKFKGEKPEHWLQVIEAFKVTN</sequence>
<protein>
    <submittedName>
        <fullName evidence="3">3-hydroxyisobutyrate dehydrogenase</fullName>
    </submittedName>
</protein>
<dbReference type="InterPro" id="IPR051265">
    <property type="entry name" value="HIBADH-related_NP60_sf"/>
</dbReference>
<dbReference type="EMBL" id="LAYY01000004">
    <property type="protein sequence ID" value="KKK39191.1"/>
    <property type="molecule type" value="Genomic_DNA"/>
</dbReference>
<dbReference type="Pfam" id="PF09130">
    <property type="entry name" value="DUF1932"/>
    <property type="match status" value="1"/>
</dbReference>
<dbReference type="SUPFAM" id="SSF51735">
    <property type="entry name" value="NAD(P)-binding Rossmann-fold domains"/>
    <property type="match status" value="1"/>
</dbReference>
<organism evidence="3 4">
    <name type="scientific">Mesobacillus campisalis</name>
    <dbReference type="NCBI Taxonomy" id="1408103"/>
    <lineage>
        <taxon>Bacteria</taxon>
        <taxon>Bacillati</taxon>
        <taxon>Bacillota</taxon>
        <taxon>Bacilli</taxon>
        <taxon>Bacillales</taxon>
        <taxon>Bacillaceae</taxon>
        <taxon>Mesobacillus</taxon>
    </lineage>
</organism>
<dbReference type="Pfam" id="PF03446">
    <property type="entry name" value="NAD_binding_2"/>
    <property type="match status" value="1"/>
</dbReference>
<dbReference type="InterPro" id="IPR015814">
    <property type="entry name" value="Pgluconate_DH_NAD-bd_C"/>
</dbReference>
<name>A0A0M2SZS0_9BACI</name>
<dbReference type="Gene3D" id="3.40.50.720">
    <property type="entry name" value="NAD(P)-binding Rossmann-like Domain"/>
    <property type="match status" value="1"/>
</dbReference>
<dbReference type="AlphaFoldDB" id="A0A0M2SZS0"/>
<dbReference type="InterPro" id="IPR013328">
    <property type="entry name" value="6PGD_dom2"/>
</dbReference>
<proteinExistence type="predicted"/>